<comment type="caution">
    <text evidence="1">The sequence shown here is derived from an EMBL/GenBank/DDBJ whole genome shotgun (WGS) entry which is preliminary data.</text>
</comment>
<dbReference type="AlphaFoldDB" id="A0A5C6ADU8"/>
<dbReference type="EMBL" id="SJPR01000002">
    <property type="protein sequence ID" value="TWT97590.1"/>
    <property type="molecule type" value="Genomic_DNA"/>
</dbReference>
<dbReference type="Proteomes" id="UP000317421">
    <property type="component" value="Unassembled WGS sequence"/>
</dbReference>
<sequence length="222" mass="24037">MKGLLSIVVAVGLTVAAAVVHGNYLHRWGAPVDLSAAGGSIDRLDESLGPWHALEDGTPLTSFVSRELGLVNHLNRWFENAETGRRLQLLLMVGQPGPLVRHPPTVCYANRAHEQVAPAKLLAIPYKDAINEFALLSYKPSRAHDTERFFVAYGHSVGGEWGAPDFPRIAYGSSPALYKVQVLANRLGDETEQVVIEDIRSFLSGFVASFAEDVAIGANQAP</sequence>
<reference evidence="1 2" key="1">
    <citation type="submission" date="2019-02" db="EMBL/GenBank/DDBJ databases">
        <title>Deep-cultivation of Planctomycetes and their phenomic and genomic characterization uncovers novel biology.</title>
        <authorList>
            <person name="Wiegand S."/>
            <person name="Jogler M."/>
            <person name="Boedeker C."/>
            <person name="Pinto D."/>
            <person name="Vollmers J."/>
            <person name="Rivas-Marin E."/>
            <person name="Kohn T."/>
            <person name="Peeters S.H."/>
            <person name="Heuer A."/>
            <person name="Rast P."/>
            <person name="Oberbeckmann S."/>
            <person name="Bunk B."/>
            <person name="Jeske O."/>
            <person name="Meyerdierks A."/>
            <person name="Storesund J.E."/>
            <person name="Kallscheuer N."/>
            <person name="Luecker S."/>
            <person name="Lage O.M."/>
            <person name="Pohl T."/>
            <person name="Merkel B.J."/>
            <person name="Hornburger P."/>
            <person name="Mueller R.-W."/>
            <person name="Bruemmer F."/>
            <person name="Labrenz M."/>
            <person name="Spormann A.M."/>
            <person name="Op Den Camp H."/>
            <person name="Overmann J."/>
            <person name="Amann R."/>
            <person name="Jetten M.S.M."/>
            <person name="Mascher T."/>
            <person name="Medema M.H."/>
            <person name="Devos D.P."/>
            <person name="Kaster A.-K."/>
            <person name="Ovreas L."/>
            <person name="Rohde M."/>
            <person name="Galperin M.Y."/>
            <person name="Jogler C."/>
        </authorList>
    </citation>
    <scope>NUCLEOTIDE SEQUENCE [LARGE SCALE GENOMIC DNA]</scope>
    <source>
        <strain evidence="1 2">Pla108</strain>
    </source>
</reference>
<evidence type="ECO:0008006" key="3">
    <source>
        <dbReference type="Google" id="ProtNLM"/>
    </source>
</evidence>
<keyword evidence="2" id="KW-1185">Reference proteome</keyword>
<organism evidence="1 2">
    <name type="scientific">Botrimarina colliarenosi</name>
    <dbReference type="NCBI Taxonomy" id="2528001"/>
    <lineage>
        <taxon>Bacteria</taxon>
        <taxon>Pseudomonadati</taxon>
        <taxon>Planctomycetota</taxon>
        <taxon>Planctomycetia</taxon>
        <taxon>Pirellulales</taxon>
        <taxon>Lacipirellulaceae</taxon>
        <taxon>Botrimarina</taxon>
    </lineage>
</organism>
<accession>A0A5C6ADU8</accession>
<dbReference type="RefSeq" id="WP_146444517.1">
    <property type="nucleotide sequence ID" value="NZ_SJPR01000002.1"/>
</dbReference>
<evidence type="ECO:0000313" key="1">
    <source>
        <dbReference type="EMBL" id="TWT97590.1"/>
    </source>
</evidence>
<evidence type="ECO:0000313" key="2">
    <source>
        <dbReference type="Proteomes" id="UP000317421"/>
    </source>
</evidence>
<proteinExistence type="predicted"/>
<name>A0A5C6ADU8_9BACT</name>
<gene>
    <name evidence="1" type="ORF">Pla108_17420</name>
</gene>
<protein>
    <recommendedName>
        <fullName evidence="3">Methanolan biosynthesis EpsI domain-containing protein</fullName>
    </recommendedName>
</protein>
<dbReference type="OrthoDB" id="288208at2"/>